<dbReference type="InterPro" id="IPR005303">
    <property type="entry name" value="MOCOS_middle"/>
</dbReference>
<evidence type="ECO:0000313" key="2">
    <source>
        <dbReference type="EMBL" id="KAK6355028.1"/>
    </source>
</evidence>
<sequence>MKISRLYIYPIKSLRGCSVSSATLTAQGLAYDRKYMLVRRVQTDDDGGGDDVKYSYKHLTIGRIDALCLFTTAFYPTDAAPEYIRVTYNPPADQSSNGESGDVDARDEHVKMSIDVPAAAEYSALQPLDLDLHGSRCVGYDMGLEFEAFFTRWLGFPTKLVYIGDSTRESLGNLTPGKEHVTGASTAAPDAWSVSTVATSGFTMVGRLAGGILTRAWAMGGYSSGSGSSSSSSSDDGKTGEAEYTMHFSDCAPLLVTSEVSLEELNRGKRAVPLDMTKTRPNIVIGPSQDGEMAAFEEDFWSELAIRGGEGPDDGIEADTVKRLLLTSNCGRCKSLNVDYVTGKQLPVAEQMLKRLADMKRRVDPGHGYSPIFGRYGFIEKGSRGRIVAVGDTVDVSRRNVERTVFFWPGLSAGAKKTTK</sequence>
<dbReference type="Pfam" id="PF03473">
    <property type="entry name" value="MOSC"/>
    <property type="match status" value="1"/>
</dbReference>
<dbReference type="SUPFAM" id="SSF141673">
    <property type="entry name" value="MOSC N-terminal domain-like"/>
    <property type="match status" value="1"/>
</dbReference>
<proteinExistence type="predicted"/>
<dbReference type="PROSITE" id="PS51340">
    <property type="entry name" value="MOSC"/>
    <property type="match status" value="1"/>
</dbReference>
<gene>
    <name evidence="2" type="ORF">TWF696_004154</name>
</gene>
<protein>
    <recommendedName>
        <fullName evidence="1">MOSC domain-containing protein</fullName>
    </recommendedName>
</protein>
<feature type="domain" description="MOSC" evidence="1">
    <location>
        <begin position="228"/>
        <end position="397"/>
    </location>
</feature>
<dbReference type="GO" id="GO:0003824">
    <property type="term" value="F:catalytic activity"/>
    <property type="evidence" value="ECO:0007669"/>
    <property type="project" value="InterPro"/>
</dbReference>
<reference evidence="2 3" key="1">
    <citation type="submission" date="2019-10" db="EMBL/GenBank/DDBJ databases">
        <authorList>
            <person name="Palmer J.M."/>
        </authorList>
    </citation>
    <scope>NUCLEOTIDE SEQUENCE [LARGE SCALE GENOMIC DNA]</scope>
    <source>
        <strain evidence="2 3">TWF696</strain>
    </source>
</reference>
<evidence type="ECO:0000313" key="3">
    <source>
        <dbReference type="Proteomes" id="UP001375240"/>
    </source>
</evidence>
<dbReference type="Proteomes" id="UP001375240">
    <property type="component" value="Unassembled WGS sequence"/>
</dbReference>
<accession>A0AAV9V704</accession>
<dbReference type="Pfam" id="PF03476">
    <property type="entry name" value="MOSC_N"/>
    <property type="match status" value="1"/>
</dbReference>
<keyword evidence="3" id="KW-1185">Reference proteome</keyword>
<name>A0AAV9V704_9PEZI</name>
<dbReference type="GO" id="GO:0030170">
    <property type="term" value="F:pyridoxal phosphate binding"/>
    <property type="evidence" value="ECO:0007669"/>
    <property type="project" value="InterPro"/>
</dbReference>
<organism evidence="2 3">
    <name type="scientific">Orbilia brochopaga</name>
    <dbReference type="NCBI Taxonomy" id="3140254"/>
    <lineage>
        <taxon>Eukaryota</taxon>
        <taxon>Fungi</taxon>
        <taxon>Dikarya</taxon>
        <taxon>Ascomycota</taxon>
        <taxon>Pezizomycotina</taxon>
        <taxon>Orbiliomycetes</taxon>
        <taxon>Orbiliales</taxon>
        <taxon>Orbiliaceae</taxon>
        <taxon>Orbilia</taxon>
    </lineage>
</organism>
<dbReference type="GO" id="GO:0030151">
    <property type="term" value="F:molybdenum ion binding"/>
    <property type="evidence" value="ECO:0007669"/>
    <property type="project" value="InterPro"/>
</dbReference>
<dbReference type="InterPro" id="IPR005302">
    <property type="entry name" value="MoCF_Sase_C"/>
</dbReference>
<comment type="caution">
    <text evidence="2">The sequence shown here is derived from an EMBL/GenBank/DDBJ whole genome shotgun (WGS) entry which is preliminary data.</text>
</comment>
<dbReference type="EMBL" id="JAVHNQ010000002">
    <property type="protein sequence ID" value="KAK6355028.1"/>
    <property type="molecule type" value="Genomic_DNA"/>
</dbReference>
<evidence type="ECO:0000259" key="1">
    <source>
        <dbReference type="PROSITE" id="PS51340"/>
    </source>
</evidence>
<dbReference type="AlphaFoldDB" id="A0AAV9V704"/>